<evidence type="ECO:0000313" key="2">
    <source>
        <dbReference type="Proteomes" id="UP001457282"/>
    </source>
</evidence>
<name>A0AAW1WH02_RUBAR</name>
<proteinExistence type="predicted"/>
<gene>
    <name evidence="1" type="ORF">M0R45_031852</name>
</gene>
<evidence type="ECO:0000313" key="1">
    <source>
        <dbReference type="EMBL" id="KAK9923433.1"/>
    </source>
</evidence>
<dbReference type="AlphaFoldDB" id="A0AAW1WH02"/>
<dbReference type="Proteomes" id="UP001457282">
    <property type="component" value="Unassembled WGS sequence"/>
</dbReference>
<sequence>MRFRAAVQKRGRRWTSRRREVASQRRMVEREDMGVVARRWSHGWSDRWRRIELNQLTRTVADGLHGKAGERGGTGYLGCCRLWIRRRRLCGLKN</sequence>
<protein>
    <submittedName>
        <fullName evidence="1">Uncharacterized protein</fullName>
    </submittedName>
</protein>
<keyword evidence="2" id="KW-1185">Reference proteome</keyword>
<accession>A0AAW1WH02</accession>
<organism evidence="1 2">
    <name type="scientific">Rubus argutus</name>
    <name type="common">Southern blackberry</name>
    <dbReference type="NCBI Taxonomy" id="59490"/>
    <lineage>
        <taxon>Eukaryota</taxon>
        <taxon>Viridiplantae</taxon>
        <taxon>Streptophyta</taxon>
        <taxon>Embryophyta</taxon>
        <taxon>Tracheophyta</taxon>
        <taxon>Spermatophyta</taxon>
        <taxon>Magnoliopsida</taxon>
        <taxon>eudicotyledons</taxon>
        <taxon>Gunneridae</taxon>
        <taxon>Pentapetalae</taxon>
        <taxon>rosids</taxon>
        <taxon>fabids</taxon>
        <taxon>Rosales</taxon>
        <taxon>Rosaceae</taxon>
        <taxon>Rosoideae</taxon>
        <taxon>Rosoideae incertae sedis</taxon>
        <taxon>Rubus</taxon>
    </lineage>
</organism>
<comment type="caution">
    <text evidence="1">The sequence shown here is derived from an EMBL/GenBank/DDBJ whole genome shotgun (WGS) entry which is preliminary data.</text>
</comment>
<reference evidence="1 2" key="1">
    <citation type="journal article" date="2023" name="G3 (Bethesda)">
        <title>A chromosome-length genome assembly and annotation of blackberry (Rubus argutus, cv. 'Hillquist').</title>
        <authorList>
            <person name="Bruna T."/>
            <person name="Aryal R."/>
            <person name="Dudchenko O."/>
            <person name="Sargent D.J."/>
            <person name="Mead D."/>
            <person name="Buti M."/>
            <person name="Cavallini A."/>
            <person name="Hytonen T."/>
            <person name="Andres J."/>
            <person name="Pham M."/>
            <person name="Weisz D."/>
            <person name="Mascagni F."/>
            <person name="Usai G."/>
            <person name="Natali L."/>
            <person name="Bassil N."/>
            <person name="Fernandez G.E."/>
            <person name="Lomsadze A."/>
            <person name="Armour M."/>
            <person name="Olukolu B."/>
            <person name="Poorten T."/>
            <person name="Britton C."/>
            <person name="Davik J."/>
            <person name="Ashrafi H."/>
            <person name="Aiden E.L."/>
            <person name="Borodovsky M."/>
            <person name="Worthington M."/>
        </authorList>
    </citation>
    <scope>NUCLEOTIDE SEQUENCE [LARGE SCALE GENOMIC DNA]</scope>
    <source>
        <strain evidence="1">PI 553951</strain>
    </source>
</reference>
<dbReference type="EMBL" id="JBEDUW010000006">
    <property type="protein sequence ID" value="KAK9923433.1"/>
    <property type="molecule type" value="Genomic_DNA"/>
</dbReference>